<dbReference type="InterPro" id="IPR025949">
    <property type="entry name" value="PapC-like_C"/>
</dbReference>
<feature type="signal peptide" evidence="9">
    <location>
        <begin position="1"/>
        <end position="19"/>
    </location>
</feature>
<dbReference type="SUPFAM" id="SSF141729">
    <property type="entry name" value="FimD N-terminal domain-like"/>
    <property type="match status" value="1"/>
</dbReference>
<keyword evidence="3" id="KW-0813">Transport</keyword>
<gene>
    <name evidence="12" type="ORF">M8014_10420</name>
</gene>
<evidence type="ECO:0000256" key="4">
    <source>
        <dbReference type="ARBA" id="ARBA00022452"/>
    </source>
</evidence>
<dbReference type="InterPro" id="IPR000015">
    <property type="entry name" value="Fimb_usher"/>
</dbReference>
<dbReference type="GO" id="GO:0009279">
    <property type="term" value="C:cell outer membrane"/>
    <property type="evidence" value="ECO:0007669"/>
    <property type="project" value="UniProtKB-SubCell"/>
</dbReference>
<accession>A0A9J6PZ72</accession>
<evidence type="ECO:0000259" key="11">
    <source>
        <dbReference type="Pfam" id="PF13954"/>
    </source>
</evidence>
<keyword evidence="4" id="KW-1134">Transmembrane beta strand</keyword>
<name>A0A9J6PZ72_9ENTR</name>
<sequence length="825" mass="90096">MKTKLLVACTLLLSHNSAAVTFDTSLLAGASRDADLSRFYDNNDMPAGKQEVDIYVNNDWKGRFSVIYGQEQDDIRLSWQDAQLLGINTQKVPAPAIPQGQVQLIDLIQGGRIETDISTFSLNLTVPQSALQHREPGYVDAKFWDEGIPALLLSYNTTYYNSHTKTAAKDDSDDLYTGLDSGINLLGWQLRDSSTWKKKAGSRGSWQNNTRFLRRPLAPLKSNLMAGDFYTPGDLFDSVRTRGVSLASDSQMRPNSQQGFAPVVHGIALTNALVKVIQNGNVIYQENVPPGSFVLDKIQPTGSAGDLEIVVQEADGSKQSFLVPFSAVPGMLKAGVSDFHVVAGEIRQDSVENRPGFIQGTLRHGINNLITGYTGMIISNDYQAGLLGSGWNLPFGAISVDVTHADTKLQDRSYSGQSYRIAYSKFVDTTATNVTLAAYRYSTKGYYSFTSALYAQDGYKNLRRQYDEYEDRHGETTDMSLEQWDASNDVKPKNTFTVNMNQRLKEGWGSIYLTGTQRDYWNSKSRAREYQMGYSNSLGGANYTLSASRVRNSDNKEETRLYASISAPFSLFDNNAWISSSIAGTDSGYEQSNISLSGNAMESNRLSYSVAGNNTNGGKNMASVNTTWRSDVSTLGASWSESGDYRQAGISSRGSIVAFPWHVLAANEIGSTMTVIEAPGAEGLMVNGDESIRTNKDGLALVPYATPYRKNSVTLAETTASSGAEIIGNMANSAPYDGAVNYLRFETDRRQSWQVHAVQANGTPLPFGTEVFNEHNEAVGYVGQASVIYIRAQAMPTLLQVHIRGGTCTIATPVSGVNTAPSLCK</sequence>
<proteinExistence type="inferred from homology"/>
<protein>
    <submittedName>
        <fullName evidence="12">Fimbrial biogenesis outer membrane usher protein</fullName>
    </submittedName>
</protein>
<dbReference type="Pfam" id="PF13954">
    <property type="entry name" value="PapC_N"/>
    <property type="match status" value="1"/>
</dbReference>
<dbReference type="RefSeq" id="WP_271282402.1">
    <property type="nucleotide sequence ID" value="NZ_JAMGZK010000047.1"/>
</dbReference>
<keyword evidence="7" id="KW-0472">Membrane</keyword>
<keyword evidence="13" id="KW-1185">Reference proteome</keyword>
<evidence type="ECO:0000256" key="5">
    <source>
        <dbReference type="ARBA" id="ARBA00022692"/>
    </source>
</evidence>
<evidence type="ECO:0000256" key="3">
    <source>
        <dbReference type="ARBA" id="ARBA00022448"/>
    </source>
</evidence>
<evidence type="ECO:0000256" key="7">
    <source>
        <dbReference type="ARBA" id="ARBA00023136"/>
    </source>
</evidence>
<evidence type="ECO:0000313" key="12">
    <source>
        <dbReference type="EMBL" id="MCU6664752.1"/>
    </source>
</evidence>
<feature type="domain" description="PapC N-terminal" evidence="11">
    <location>
        <begin position="21"/>
        <end position="158"/>
    </location>
</feature>
<dbReference type="PANTHER" id="PTHR30451:SF3">
    <property type="entry name" value="OUTER MEMBRANE USHER PROTEIN HTRE-RELATED"/>
    <property type="match status" value="1"/>
</dbReference>
<dbReference type="Pfam" id="PF00577">
    <property type="entry name" value="Usher"/>
    <property type="match status" value="1"/>
</dbReference>
<comment type="caution">
    <text evidence="12">The sequence shown here is derived from an EMBL/GenBank/DDBJ whole genome shotgun (WGS) entry which is preliminary data.</text>
</comment>
<keyword evidence="8" id="KW-0998">Cell outer membrane</keyword>
<evidence type="ECO:0000256" key="9">
    <source>
        <dbReference type="SAM" id="SignalP"/>
    </source>
</evidence>
<dbReference type="AlphaFoldDB" id="A0A9J6PZ72"/>
<organism evidence="12 13">
    <name type="scientific">Silvania hatchlandensis</name>
    <dbReference type="NCBI Taxonomy" id="2926469"/>
    <lineage>
        <taxon>Bacteria</taxon>
        <taxon>Pseudomonadati</taxon>
        <taxon>Pseudomonadota</taxon>
        <taxon>Gammaproteobacteria</taxon>
        <taxon>Enterobacterales</taxon>
        <taxon>Enterobacteriaceae</taxon>
        <taxon>Silvania</taxon>
    </lineage>
</organism>
<evidence type="ECO:0000256" key="8">
    <source>
        <dbReference type="ARBA" id="ARBA00023237"/>
    </source>
</evidence>
<dbReference type="Proteomes" id="UP001063816">
    <property type="component" value="Unassembled WGS sequence"/>
</dbReference>
<keyword evidence="6 9" id="KW-0732">Signal</keyword>
<dbReference type="Gene3D" id="2.60.40.2070">
    <property type="match status" value="1"/>
</dbReference>
<dbReference type="GO" id="GO:0009297">
    <property type="term" value="P:pilus assembly"/>
    <property type="evidence" value="ECO:0007669"/>
    <property type="project" value="InterPro"/>
</dbReference>
<keyword evidence="5" id="KW-0812">Transmembrane</keyword>
<feature type="chain" id="PRO_5039927202" evidence="9">
    <location>
        <begin position="20"/>
        <end position="825"/>
    </location>
</feature>
<dbReference type="GO" id="GO:0015473">
    <property type="term" value="F:fimbrial usher porin activity"/>
    <property type="evidence" value="ECO:0007669"/>
    <property type="project" value="InterPro"/>
</dbReference>
<comment type="subcellular location">
    <subcellularLocation>
        <location evidence="1">Cell outer membrane</location>
        <topology evidence="1">Multi-pass membrane protein</topology>
    </subcellularLocation>
</comment>
<evidence type="ECO:0000313" key="13">
    <source>
        <dbReference type="Proteomes" id="UP001063816"/>
    </source>
</evidence>
<dbReference type="Gene3D" id="2.60.40.2610">
    <property type="entry name" value="Outer membrane usher protein FimD, plug domain"/>
    <property type="match status" value="1"/>
</dbReference>
<feature type="domain" description="PapC-like C-terminal" evidence="10">
    <location>
        <begin position="756"/>
        <end position="810"/>
    </location>
</feature>
<dbReference type="Gene3D" id="3.10.20.410">
    <property type="match status" value="1"/>
</dbReference>
<dbReference type="EMBL" id="JAMGZK010000047">
    <property type="protein sequence ID" value="MCU6664752.1"/>
    <property type="molecule type" value="Genomic_DNA"/>
</dbReference>
<dbReference type="Pfam" id="PF13953">
    <property type="entry name" value="PapC_C"/>
    <property type="match status" value="1"/>
</dbReference>
<comment type="similarity">
    <text evidence="2">Belongs to the fimbrial export usher family.</text>
</comment>
<dbReference type="InterPro" id="IPR042186">
    <property type="entry name" value="FimD_plug_dom"/>
</dbReference>
<dbReference type="Gene3D" id="2.60.40.3110">
    <property type="match status" value="1"/>
</dbReference>
<reference evidence="12" key="1">
    <citation type="submission" date="2022-05" db="EMBL/GenBank/DDBJ databases">
        <title>Description of a novel species of Leclercia; Leclercia tamurae and the Proposal for a Novel Genus Silvania gen. nov. Containing Two Novel Species Silvania hatchlandensis sp. nov. and Silvania confinis sp. nov. Isolated from the Rhizosphere of Oak.</title>
        <authorList>
            <person name="Maddock D.W."/>
            <person name="Brady C.L."/>
            <person name="Denman S."/>
            <person name="Arnold D."/>
        </authorList>
    </citation>
    <scope>NUCLEOTIDE SEQUENCE</scope>
    <source>
        <strain evidence="12">H19S6</strain>
    </source>
</reference>
<evidence type="ECO:0000256" key="2">
    <source>
        <dbReference type="ARBA" id="ARBA00008064"/>
    </source>
</evidence>
<dbReference type="InterPro" id="IPR037224">
    <property type="entry name" value="PapC_N_sf"/>
</dbReference>
<evidence type="ECO:0000256" key="1">
    <source>
        <dbReference type="ARBA" id="ARBA00004571"/>
    </source>
</evidence>
<evidence type="ECO:0000256" key="6">
    <source>
        <dbReference type="ARBA" id="ARBA00022729"/>
    </source>
</evidence>
<dbReference type="InterPro" id="IPR043142">
    <property type="entry name" value="PapC-like_C_sf"/>
</dbReference>
<evidence type="ECO:0000259" key="10">
    <source>
        <dbReference type="Pfam" id="PF13953"/>
    </source>
</evidence>
<dbReference type="PANTHER" id="PTHR30451">
    <property type="entry name" value="OUTER MEMBRANE USHER PROTEIN"/>
    <property type="match status" value="1"/>
</dbReference>
<dbReference type="InterPro" id="IPR025885">
    <property type="entry name" value="PapC_N"/>
</dbReference>